<evidence type="ECO:0000313" key="2">
    <source>
        <dbReference type="Proteomes" id="UP001295684"/>
    </source>
</evidence>
<gene>
    <name evidence="1" type="ORF">ECRASSUSDP1_LOCUS19988</name>
</gene>
<sequence>MFFFCLFKSVCALHQLTLYRNPIYKNIGWFISKYLEKFEDSLKYLKCSQSTRMANKFLRCNTKEIDLDLLTHL</sequence>
<reference evidence="1" key="1">
    <citation type="submission" date="2023-07" db="EMBL/GenBank/DDBJ databases">
        <authorList>
            <consortium name="AG Swart"/>
            <person name="Singh M."/>
            <person name="Singh A."/>
            <person name="Seah K."/>
            <person name="Emmerich C."/>
        </authorList>
    </citation>
    <scope>NUCLEOTIDE SEQUENCE</scope>
    <source>
        <strain evidence="1">DP1</strain>
    </source>
</reference>
<dbReference type="AlphaFoldDB" id="A0AAD2D397"/>
<name>A0AAD2D397_EUPCR</name>
<comment type="caution">
    <text evidence="1">The sequence shown here is derived from an EMBL/GenBank/DDBJ whole genome shotgun (WGS) entry which is preliminary data.</text>
</comment>
<proteinExistence type="predicted"/>
<accession>A0AAD2D397</accession>
<dbReference type="EMBL" id="CAMPGE010020336">
    <property type="protein sequence ID" value="CAI2378591.1"/>
    <property type="molecule type" value="Genomic_DNA"/>
</dbReference>
<organism evidence="1 2">
    <name type="scientific">Euplotes crassus</name>
    <dbReference type="NCBI Taxonomy" id="5936"/>
    <lineage>
        <taxon>Eukaryota</taxon>
        <taxon>Sar</taxon>
        <taxon>Alveolata</taxon>
        <taxon>Ciliophora</taxon>
        <taxon>Intramacronucleata</taxon>
        <taxon>Spirotrichea</taxon>
        <taxon>Hypotrichia</taxon>
        <taxon>Euplotida</taxon>
        <taxon>Euplotidae</taxon>
        <taxon>Moneuplotes</taxon>
    </lineage>
</organism>
<evidence type="ECO:0000313" key="1">
    <source>
        <dbReference type="EMBL" id="CAI2378591.1"/>
    </source>
</evidence>
<protein>
    <submittedName>
        <fullName evidence="1">Uncharacterized protein</fullName>
    </submittedName>
</protein>
<dbReference type="Proteomes" id="UP001295684">
    <property type="component" value="Unassembled WGS sequence"/>
</dbReference>
<keyword evidence="2" id="KW-1185">Reference proteome</keyword>